<keyword evidence="14" id="KW-0443">Lipid metabolism</keyword>
<dbReference type="Proteomes" id="UP000712080">
    <property type="component" value="Unassembled WGS sequence"/>
</dbReference>
<evidence type="ECO:0000256" key="16">
    <source>
        <dbReference type="ARBA" id="ARBA00023209"/>
    </source>
</evidence>
<sequence length="262" mass="28952">MNETLTRTLSGAVYIAILVVCSLFSPSFITLFGVFLAIATIEFSRLTDLNRWTSLGISAFFYLLLAVITPASTLIALGFCLFVFGVLLWWLFSDKRQAPIPGYGILIGYIAIPISAIIWIPNTTGIFKPLTLLGVFILIWANDTFAFLFGKGFGKHKLFERISPKKTVEGFIGGWVMSLAFSIPVAIWLTKEPVLHWLIIATIASFFGTIGDLIESKFKRSAGVKDSGNIMPGHGGILDRLDSIIFVAPFVFLFYQIVTYVS</sequence>
<evidence type="ECO:0000256" key="17">
    <source>
        <dbReference type="ARBA" id="ARBA00023264"/>
    </source>
</evidence>
<evidence type="ECO:0000256" key="8">
    <source>
        <dbReference type="ARBA" id="ARBA00022475"/>
    </source>
</evidence>
<dbReference type="AlphaFoldDB" id="A0A972FKN7"/>
<evidence type="ECO:0000256" key="12">
    <source>
        <dbReference type="ARBA" id="ARBA00022695"/>
    </source>
</evidence>
<feature type="transmembrane region" description="Helical" evidence="24">
    <location>
        <begin position="59"/>
        <end position="91"/>
    </location>
</feature>
<evidence type="ECO:0000256" key="6">
    <source>
        <dbReference type="ARBA" id="ARBA00012487"/>
    </source>
</evidence>
<evidence type="ECO:0000256" key="11">
    <source>
        <dbReference type="ARBA" id="ARBA00022692"/>
    </source>
</evidence>
<comment type="caution">
    <text evidence="25">The sequence shown here is derived from an EMBL/GenBank/DDBJ whole genome shotgun (WGS) entry which is preliminary data.</text>
</comment>
<dbReference type="GO" id="GO:0016024">
    <property type="term" value="P:CDP-diacylglycerol biosynthetic process"/>
    <property type="evidence" value="ECO:0007669"/>
    <property type="project" value="TreeGrafter"/>
</dbReference>
<evidence type="ECO:0000313" key="25">
    <source>
        <dbReference type="EMBL" id="NMH26995.1"/>
    </source>
</evidence>
<protein>
    <recommendedName>
        <fullName evidence="7">Phosphatidate cytidylyltransferase</fullName>
        <ecNumber evidence="6">2.7.7.41</ecNumber>
    </recommendedName>
    <alternativeName>
        <fullName evidence="20">CDP-DAG synthase</fullName>
    </alternativeName>
    <alternativeName>
        <fullName evidence="22">CDP-DG synthase</fullName>
    </alternativeName>
    <alternativeName>
        <fullName evidence="18">CDP-diacylglycerol synthase</fullName>
    </alternativeName>
    <alternativeName>
        <fullName evidence="21">CDP-diglyceride pyrophosphorylase</fullName>
    </alternativeName>
    <alternativeName>
        <fullName evidence="23">CDP-diglyceride synthase</fullName>
    </alternativeName>
    <alternativeName>
        <fullName evidence="19">CTP:phosphatidate cytidylyltransferase</fullName>
    </alternativeName>
</protein>
<evidence type="ECO:0000256" key="10">
    <source>
        <dbReference type="ARBA" id="ARBA00022679"/>
    </source>
</evidence>
<evidence type="ECO:0000256" key="23">
    <source>
        <dbReference type="ARBA" id="ARBA00033406"/>
    </source>
</evidence>
<dbReference type="EMBL" id="JAAMPU010000097">
    <property type="protein sequence ID" value="NMH26995.1"/>
    <property type="molecule type" value="Genomic_DNA"/>
</dbReference>
<comment type="catalytic activity">
    <reaction evidence="1">
        <text>a 1,2-diacyl-sn-glycero-3-phosphate + CTP + H(+) = a CDP-1,2-diacyl-sn-glycerol + diphosphate</text>
        <dbReference type="Rhea" id="RHEA:16229"/>
        <dbReference type="ChEBI" id="CHEBI:15378"/>
        <dbReference type="ChEBI" id="CHEBI:33019"/>
        <dbReference type="ChEBI" id="CHEBI:37563"/>
        <dbReference type="ChEBI" id="CHEBI:58332"/>
        <dbReference type="ChEBI" id="CHEBI:58608"/>
        <dbReference type="EC" id="2.7.7.41"/>
    </reaction>
</comment>
<evidence type="ECO:0000256" key="15">
    <source>
        <dbReference type="ARBA" id="ARBA00023136"/>
    </source>
</evidence>
<keyword evidence="15 24" id="KW-0472">Membrane</keyword>
<comment type="similarity">
    <text evidence="5">Belongs to the CDS family.</text>
</comment>
<keyword evidence="12 25" id="KW-0548">Nucleotidyltransferase</keyword>
<evidence type="ECO:0000256" key="1">
    <source>
        <dbReference type="ARBA" id="ARBA00001698"/>
    </source>
</evidence>
<name>A0A972FKN7_9FLAO</name>
<evidence type="ECO:0000256" key="9">
    <source>
        <dbReference type="ARBA" id="ARBA00022516"/>
    </source>
</evidence>
<evidence type="ECO:0000256" key="18">
    <source>
        <dbReference type="ARBA" id="ARBA00029893"/>
    </source>
</evidence>
<proteinExistence type="inferred from homology"/>
<feature type="transmembrane region" description="Helical" evidence="24">
    <location>
        <begin position="195"/>
        <end position="214"/>
    </location>
</feature>
<comment type="pathway">
    <text evidence="4">Lipid metabolism.</text>
</comment>
<comment type="subcellular location">
    <subcellularLocation>
        <location evidence="2">Cell membrane</location>
        <topology evidence="2">Multi-pass membrane protein</topology>
    </subcellularLocation>
</comment>
<dbReference type="GO" id="GO:0005886">
    <property type="term" value="C:plasma membrane"/>
    <property type="evidence" value="ECO:0007669"/>
    <property type="project" value="UniProtKB-SubCell"/>
</dbReference>
<gene>
    <name evidence="25" type="ORF">G6047_03030</name>
</gene>
<evidence type="ECO:0000256" key="24">
    <source>
        <dbReference type="SAM" id="Phobius"/>
    </source>
</evidence>
<dbReference type="RefSeq" id="WP_169525999.1">
    <property type="nucleotide sequence ID" value="NZ_JAAMPU010000097.1"/>
</dbReference>
<feature type="transmembrane region" description="Helical" evidence="24">
    <location>
        <begin position="126"/>
        <end position="149"/>
    </location>
</feature>
<dbReference type="Pfam" id="PF01148">
    <property type="entry name" value="CTP_transf_1"/>
    <property type="match status" value="1"/>
</dbReference>
<feature type="transmembrane region" description="Helical" evidence="24">
    <location>
        <begin position="170"/>
        <end position="189"/>
    </location>
</feature>
<feature type="transmembrane region" description="Helical" evidence="24">
    <location>
        <begin position="12"/>
        <end position="39"/>
    </location>
</feature>
<evidence type="ECO:0000256" key="7">
    <source>
        <dbReference type="ARBA" id="ARBA00019373"/>
    </source>
</evidence>
<keyword evidence="10" id="KW-0808">Transferase</keyword>
<evidence type="ECO:0000256" key="14">
    <source>
        <dbReference type="ARBA" id="ARBA00023098"/>
    </source>
</evidence>
<evidence type="ECO:0000256" key="20">
    <source>
        <dbReference type="ARBA" id="ARBA00032253"/>
    </source>
</evidence>
<evidence type="ECO:0000256" key="21">
    <source>
        <dbReference type="ARBA" id="ARBA00032396"/>
    </source>
</evidence>
<accession>A0A972FKN7</accession>
<evidence type="ECO:0000256" key="19">
    <source>
        <dbReference type="ARBA" id="ARBA00031825"/>
    </source>
</evidence>
<reference evidence="25" key="1">
    <citation type="submission" date="2020-02" db="EMBL/GenBank/DDBJ databases">
        <title>Flavobacterium sp. genome.</title>
        <authorList>
            <person name="Jung H.S."/>
            <person name="Baek J.H."/>
            <person name="Jeon C.O."/>
        </authorList>
    </citation>
    <scope>NUCLEOTIDE SEQUENCE</scope>
    <source>
        <strain evidence="25">SE-s28</strain>
    </source>
</reference>
<comment type="pathway">
    <text evidence="3">Phospholipid metabolism; CDP-diacylglycerol biosynthesis; CDP-diacylglycerol from sn-glycerol 3-phosphate: step 3/3.</text>
</comment>
<evidence type="ECO:0000256" key="13">
    <source>
        <dbReference type="ARBA" id="ARBA00022989"/>
    </source>
</evidence>
<dbReference type="PANTHER" id="PTHR46382">
    <property type="entry name" value="PHOSPHATIDATE CYTIDYLYLTRANSFERASE"/>
    <property type="match status" value="1"/>
</dbReference>
<keyword evidence="26" id="KW-1185">Reference proteome</keyword>
<keyword evidence="11 24" id="KW-0812">Transmembrane</keyword>
<evidence type="ECO:0000313" key="26">
    <source>
        <dbReference type="Proteomes" id="UP000712080"/>
    </source>
</evidence>
<feature type="transmembrane region" description="Helical" evidence="24">
    <location>
        <begin position="241"/>
        <end position="261"/>
    </location>
</feature>
<dbReference type="EC" id="2.7.7.41" evidence="6"/>
<organism evidence="25 26">
    <name type="scientific">Flavobacterium silvaticum</name>
    <dbReference type="NCBI Taxonomy" id="1852020"/>
    <lineage>
        <taxon>Bacteria</taxon>
        <taxon>Pseudomonadati</taxon>
        <taxon>Bacteroidota</taxon>
        <taxon>Flavobacteriia</taxon>
        <taxon>Flavobacteriales</taxon>
        <taxon>Flavobacteriaceae</taxon>
        <taxon>Flavobacterium</taxon>
    </lineage>
</organism>
<evidence type="ECO:0000256" key="3">
    <source>
        <dbReference type="ARBA" id="ARBA00005119"/>
    </source>
</evidence>
<evidence type="ECO:0000256" key="2">
    <source>
        <dbReference type="ARBA" id="ARBA00004651"/>
    </source>
</evidence>
<evidence type="ECO:0000256" key="22">
    <source>
        <dbReference type="ARBA" id="ARBA00032743"/>
    </source>
</evidence>
<keyword evidence="13 24" id="KW-1133">Transmembrane helix</keyword>
<keyword evidence="9" id="KW-0444">Lipid biosynthesis</keyword>
<feature type="transmembrane region" description="Helical" evidence="24">
    <location>
        <begin position="103"/>
        <end position="120"/>
    </location>
</feature>
<evidence type="ECO:0000256" key="4">
    <source>
        <dbReference type="ARBA" id="ARBA00005189"/>
    </source>
</evidence>
<dbReference type="GO" id="GO:0004605">
    <property type="term" value="F:phosphatidate cytidylyltransferase activity"/>
    <property type="evidence" value="ECO:0007669"/>
    <property type="project" value="UniProtKB-EC"/>
</dbReference>
<keyword evidence="17" id="KW-1208">Phospholipid metabolism</keyword>
<dbReference type="PANTHER" id="PTHR46382:SF1">
    <property type="entry name" value="PHOSPHATIDATE CYTIDYLYLTRANSFERASE"/>
    <property type="match status" value="1"/>
</dbReference>
<keyword evidence="16" id="KW-0594">Phospholipid biosynthesis</keyword>
<evidence type="ECO:0000256" key="5">
    <source>
        <dbReference type="ARBA" id="ARBA00010185"/>
    </source>
</evidence>
<keyword evidence="8" id="KW-1003">Cell membrane</keyword>